<protein>
    <submittedName>
        <fullName evidence="1">Chromosome partitioning protein ParA</fullName>
    </submittedName>
</protein>
<dbReference type="InterPro" id="IPR050678">
    <property type="entry name" value="DNA_Partitioning_ATPase"/>
</dbReference>
<evidence type="ECO:0000313" key="2">
    <source>
        <dbReference type="Proteomes" id="UP000193200"/>
    </source>
</evidence>
<dbReference type="PANTHER" id="PTHR13696:SF96">
    <property type="entry name" value="COBQ_COBB_MIND_PARA NUCLEOTIDE BINDING DOMAIN-CONTAINING PROTEIN"/>
    <property type="match status" value="1"/>
</dbReference>
<organism evidence="1 2">
    <name type="scientific">Oceanibacterium hippocampi</name>
    <dbReference type="NCBI Taxonomy" id="745714"/>
    <lineage>
        <taxon>Bacteria</taxon>
        <taxon>Pseudomonadati</taxon>
        <taxon>Pseudomonadota</taxon>
        <taxon>Alphaproteobacteria</taxon>
        <taxon>Sneathiellales</taxon>
        <taxon>Sneathiellaceae</taxon>
        <taxon>Oceanibacterium</taxon>
    </lineage>
</organism>
<keyword evidence="2" id="KW-1185">Reference proteome</keyword>
<dbReference type="EMBL" id="FWFR01000003">
    <property type="protein sequence ID" value="SLN69289.1"/>
    <property type="molecule type" value="Genomic_DNA"/>
</dbReference>
<dbReference type="AlphaFoldDB" id="A0A1Y5TQ03"/>
<dbReference type="Proteomes" id="UP000193200">
    <property type="component" value="Unassembled WGS sequence"/>
</dbReference>
<reference evidence="1 2" key="1">
    <citation type="submission" date="2017-03" db="EMBL/GenBank/DDBJ databases">
        <authorList>
            <person name="Afonso C.L."/>
            <person name="Miller P.J."/>
            <person name="Scott M.A."/>
            <person name="Spackman E."/>
            <person name="Goraichik I."/>
            <person name="Dimitrov K.M."/>
            <person name="Suarez D.L."/>
            <person name="Swayne D.E."/>
        </authorList>
    </citation>
    <scope>NUCLEOTIDE SEQUENCE [LARGE SCALE GENOMIC DNA]</scope>
    <source>
        <strain evidence="1 2">CECT 7691</strain>
    </source>
</reference>
<gene>
    <name evidence="1" type="primary">parA_2</name>
    <name evidence="1" type="ORF">OCH7691_03173</name>
</gene>
<dbReference type="InParanoid" id="A0A1Y5TQ03"/>
<sequence length="321" mass="35983">MNILEQLRTQLPHDHILGDGIPEVGKGPKKKSVRRAYIIVLGNIKGGSGKSTTAMHLSVALVDRGYRVGAIDLDGRQQTLARYLENRAAFARNRGIELPMPDIRAIPPSNLTQALSERNSKIQRFGRALEELIFQNDFVVIDCPGSDDLIARICHSFADTLVSPMNDSFIDLDLIARLDPESGEFLRPTWYSEMVWSQRKRRSTIDGHRIDWVIMRNRLTHIDAHNKRRMATVLQDLAPRLGYRVAPGFCERVIYRELFHKGLTLLDLTRPGVDMPLSMSHLAARQEVRNLVSSLRLRRLDEPSAFLGTEGAGTGASTAAA</sequence>
<dbReference type="PANTHER" id="PTHR13696">
    <property type="entry name" value="P-LOOP CONTAINING NUCLEOSIDE TRIPHOSPHATE HYDROLASE"/>
    <property type="match status" value="1"/>
</dbReference>
<dbReference type="Pfam" id="PF09140">
    <property type="entry name" value="MipZ"/>
    <property type="match status" value="1"/>
</dbReference>
<dbReference type="SUPFAM" id="SSF52540">
    <property type="entry name" value="P-loop containing nucleoside triphosphate hydrolases"/>
    <property type="match status" value="1"/>
</dbReference>
<name>A0A1Y5TQ03_9PROT</name>
<accession>A0A1Y5TQ03</accession>
<evidence type="ECO:0000313" key="1">
    <source>
        <dbReference type="EMBL" id="SLN69289.1"/>
    </source>
</evidence>
<dbReference type="RefSeq" id="WP_085884543.1">
    <property type="nucleotide sequence ID" value="NZ_FWFR01000003.1"/>
</dbReference>
<dbReference type="InterPro" id="IPR027417">
    <property type="entry name" value="P-loop_NTPase"/>
</dbReference>
<dbReference type="CDD" id="cd02042">
    <property type="entry name" value="ParAB_family"/>
    <property type="match status" value="1"/>
</dbReference>
<dbReference type="InterPro" id="IPR015223">
    <property type="entry name" value="MipZ"/>
</dbReference>
<dbReference type="OrthoDB" id="13869at2"/>
<proteinExistence type="predicted"/>
<dbReference type="Gene3D" id="3.40.50.300">
    <property type="entry name" value="P-loop containing nucleotide triphosphate hydrolases"/>
    <property type="match status" value="1"/>
</dbReference>